<feature type="compositionally biased region" description="Polar residues" evidence="1">
    <location>
        <begin position="150"/>
        <end position="161"/>
    </location>
</feature>
<dbReference type="InterPro" id="IPR040256">
    <property type="entry name" value="At4g02000-like"/>
</dbReference>
<dbReference type="PANTHER" id="PTHR31286:SF165">
    <property type="entry name" value="DUF4283 DOMAIN-CONTAINING PROTEIN"/>
    <property type="match status" value="1"/>
</dbReference>
<comment type="caution">
    <text evidence="2">The sequence shown here is derived from an EMBL/GenBank/DDBJ whole genome shotgun (WGS) entry which is preliminary data.</text>
</comment>
<sequence length="208" mass="23095">MESLSKIGSILGIPLKTDRYTKDKQVIRYARLLVEIQIDGPFPEHIEFFNEEGILLRQLVTYEWIQTKCTHCAMLDHSEKRKVQNSNAPTQPASSPQRDQPPSSAQAPHPSETSSPSRGPLRNAGTTQEEVADSFTKVSKGSSPRRAIASLSSPSTAVPHSNRFNVLLNDHILGAPLEEMNNIGLIGLLETKIKRQKENIIANNMFRG</sequence>
<evidence type="ECO:0000313" key="3">
    <source>
        <dbReference type="Proteomes" id="UP001153076"/>
    </source>
</evidence>
<keyword evidence="3" id="KW-1185">Reference proteome</keyword>
<evidence type="ECO:0000256" key="1">
    <source>
        <dbReference type="SAM" id="MobiDB-lite"/>
    </source>
</evidence>
<dbReference type="Proteomes" id="UP001153076">
    <property type="component" value="Unassembled WGS sequence"/>
</dbReference>
<evidence type="ECO:0000313" key="2">
    <source>
        <dbReference type="EMBL" id="KAJ8445672.1"/>
    </source>
</evidence>
<protein>
    <submittedName>
        <fullName evidence="2">Uncharacterized protein</fullName>
    </submittedName>
</protein>
<feature type="compositionally biased region" description="Low complexity" evidence="1">
    <location>
        <begin position="100"/>
        <end position="111"/>
    </location>
</feature>
<feature type="region of interest" description="Disordered" evidence="1">
    <location>
        <begin position="80"/>
        <end position="161"/>
    </location>
</feature>
<accession>A0A9Q1KLW6</accession>
<gene>
    <name evidence="2" type="ORF">Cgig2_007148</name>
</gene>
<proteinExistence type="predicted"/>
<dbReference type="PANTHER" id="PTHR31286">
    <property type="entry name" value="GLYCINE-RICH CELL WALL STRUCTURAL PROTEIN 1.8-LIKE"/>
    <property type="match status" value="1"/>
</dbReference>
<organism evidence="2 3">
    <name type="scientific">Carnegiea gigantea</name>
    <dbReference type="NCBI Taxonomy" id="171969"/>
    <lineage>
        <taxon>Eukaryota</taxon>
        <taxon>Viridiplantae</taxon>
        <taxon>Streptophyta</taxon>
        <taxon>Embryophyta</taxon>
        <taxon>Tracheophyta</taxon>
        <taxon>Spermatophyta</taxon>
        <taxon>Magnoliopsida</taxon>
        <taxon>eudicotyledons</taxon>
        <taxon>Gunneridae</taxon>
        <taxon>Pentapetalae</taxon>
        <taxon>Caryophyllales</taxon>
        <taxon>Cactineae</taxon>
        <taxon>Cactaceae</taxon>
        <taxon>Cactoideae</taxon>
        <taxon>Echinocereeae</taxon>
        <taxon>Carnegiea</taxon>
    </lineage>
</organism>
<feature type="compositionally biased region" description="Polar residues" evidence="1">
    <location>
        <begin position="84"/>
        <end position="98"/>
    </location>
</feature>
<name>A0A9Q1KLW6_9CARY</name>
<reference evidence="2" key="1">
    <citation type="submission" date="2022-04" db="EMBL/GenBank/DDBJ databases">
        <title>Carnegiea gigantea Genome sequencing and assembly v2.</title>
        <authorList>
            <person name="Copetti D."/>
            <person name="Sanderson M.J."/>
            <person name="Burquez A."/>
            <person name="Wojciechowski M.F."/>
        </authorList>
    </citation>
    <scope>NUCLEOTIDE SEQUENCE</scope>
    <source>
        <strain evidence="2">SGP5-SGP5p</strain>
        <tissue evidence="2">Aerial part</tissue>
    </source>
</reference>
<dbReference type="OrthoDB" id="425619at2759"/>
<dbReference type="AlphaFoldDB" id="A0A9Q1KLW6"/>
<dbReference type="EMBL" id="JAKOGI010000073">
    <property type="protein sequence ID" value="KAJ8445672.1"/>
    <property type="molecule type" value="Genomic_DNA"/>
</dbReference>